<dbReference type="Proteomes" id="UP001551695">
    <property type="component" value="Unassembled WGS sequence"/>
</dbReference>
<evidence type="ECO:0000259" key="2">
    <source>
        <dbReference type="Pfam" id="PF02470"/>
    </source>
</evidence>
<keyword evidence="5" id="KW-1185">Reference proteome</keyword>
<dbReference type="PROSITE" id="PS51257">
    <property type="entry name" value="PROKAR_LIPOPROTEIN"/>
    <property type="match status" value="1"/>
</dbReference>
<dbReference type="EMBL" id="JBFAKC010000005">
    <property type="protein sequence ID" value="MEV0708721.1"/>
    <property type="molecule type" value="Genomic_DNA"/>
</dbReference>
<feature type="chain" id="PRO_5046357583" evidence="1">
    <location>
        <begin position="21"/>
        <end position="369"/>
    </location>
</feature>
<organism evidence="4 5">
    <name type="scientific">Nocardia aurea</name>
    <dbReference type="NCBI Taxonomy" id="2144174"/>
    <lineage>
        <taxon>Bacteria</taxon>
        <taxon>Bacillati</taxon>
        <taxon>Actinomycetota</taxon>
        <taxon>Actinomycetes</taxon>
        <taxon>Mycobacteriales</taxon>
        <taxon>Nocardiaceae</taxon>
        <taxon>Nocardia</taxon>
    </lineage>
</organism>
<dbReference type="Pfam" id="PF11887">
    <property type="entry name" value="Mce4_CUP1"/>
    <property type="match status" value="1"/>
</dbReference>
<dbReference type="InterPro" id="IPR003399">
    <property type="entry name" value="Mce/MlaD"/>
</dbReference>
<gene>
    <name evidence="4" type="ORF">AB0I48_14245</name>
</gene>
<dbReference type="PANTHER" id="PTHR33371">
    <property type="entry name" value="INTERMEMBRANE PHOSPHOLIPID TRANSPORT SYSTEM BINDING PROTEIN MLAD-RELATED"/>
    <property type="match status" value="1"/>
</dbReference>
<feature type="domain" description="Mce/MlaD" evidence="2">
    <location>
        <begin position="42"/>
        <end position="116"/>
    </location>
</feature>
<dbReference type="PANTHER" id="PTHR33371:SF4">
    <property type="entry name" value="INTERMEMBRANE PHOSPHOLIPID TRANSPORT SYSTEM BINDING PROTEIN MLAD"/>
    <property type="match status" value="1"/>
</dbReference>
<feature type="signal peptide" evidence="1">
    <location>
        <begin position="1"/>
        <end position="20"/>
    </location>
</feature>
<feature type="domain" description="Mammalian cell entry C-terminal" evidence="3">
    <location>
        <begin position="126"/>
        <end position="261"/>
    </location>
</feature>
<name>A0ABV3FU63_9NOCA</name>
<dbReference type="RefSeq" id="WP_357783702.1">
    <property type="nucleotide sequence ID" value="NZ_JBFAKC010000005.1"/>
</dbReference>
<dbReference type="InterPro" id="IPR052336">
    <property type="entry name" value="MlaD_Phospholipid_Transporter"/>
</dbReference>
<protein>
    <submittedName>
        <fullName evidence="4">MlaD family protein</fullName>
    </submittedName>
</protein>
<evidence type="ECO:0000259" key="3">
    <source>
        <dbReference type="Pfam" id="PF11887"/>
    </source>
</evidence>
<comment type="caution">
    <text evidence="4">The sequence shown here is derived from an EMBL/GenBank/DDBJ whole genome shotgun (WGS) entry which is preliminary data.</text>
</comment>
<keyword evidence="1" id="KW-0732">Signal</keyword>
<evidence type="ECO:0000256" key="1">
    <source>
        <dbReference type="SAM" id="SignalP"/>
    </source>
</evidence>
<reference evidence="4 5" key="1">
    <citation type="submission" date="2024-06" db="EMBL/GenBank/DDBJ databases">
        <title>The Natural Products Discovery Center: Release of the First 8490 Sequenced Strains for Exploring Actinobacteria Biosynthetic Diversity.</title>
        <authorList>
            <person name="Kalkreuter E."/>
            <person name="Kautsar S.A."/>
            <person name="Yang D."/>
            <person name="Bader C.D."/>
            <person name="Teijaro C.N."/>
            <person name="Fluegel L."/>
            <person name="Davis C.M."/>
            <person name="Simpson J.R."/>
            <person name="Lauterbach L."/>
            <person name="Steele A.D."/>
            <person name="Gui C."/>
            <person name="Meng S."/>
            <person name="Li G."/>
            <person name="Viehrig K."/>
            <person name="Ye F."/>
            <person name="Su P."/>
            <person name="Kiefer A.F."/>
            <person name="Nichols A."/>
            <person name="Cepeda A.J."/>
            <person name="Yan W."/>
            <person name="Fan B."/>
            <person name="Jiang Y."/>
            <person name="Adhikari A."/>
            <person name="Zheng C.-J."/>
            <person name="Schuster L."/>
            <person name="Cowan T.M."/>
            <person name="Smanski M.J."/>
            <person name="Chevrette M.G."/>
            <person name="De Carvalho L.P.S."/>
            <person name="Shen B."/>
        </authorList>
    </citation>
    <scope>NUCLEOTIDE SEQUENCE [LARGE SCALE GENOMIC DNA]</scope>
    <source>
        <strain evidence="4 5">NPDC050403</strain>
    </source>
</reference>
<proteinExistence type="predicted"/>
<sequence>MMYRKTAGPLVVLAVASALAATGCTVSLDRIPLPSPGLDSDAYTLTATFANALNLPTKAKVKMNGADIGEVESMVARNYAAVVTMRIRPGVELPVGSTAELRSATPMGDVFVAVSSPETPAPAGGTLHDGSTIPIEDTSAASTIEEALSRASLLVSGSTLENLTQVVTALGEYVGGRGDRLADLIENTRQLLNSLSTRSEQIQGVISGAADLSNTVAMQQNSINDAVAAAGPALEVIGSNTDGLIGLVDRVHAITAQLARFPSIRGTNNGSMAAHIDLLAEGLADAANNPDAELDALNAIIATVMKLTTSSSAHVVVDVARLAVGAVADPGFPGTPGARLPDGTDLTAFAGSLHYMLERLGGRLNGAPR</sequence>
<accession>A0ABV3FU63</accession>
<evidence type="ECO:0000313" key="4">
    <source>
        <dbReference type="EMBL" id="MEV0708721.1"/>
    </source>
</evidence>
<dbReference type="InterPro" id="IPR024516">
    <property type="entry name" value="Mce_C"/>
</dbReference>
<dbReference type="Pfam" id="PF02470">
    <property type="entry name" value="MlaD"/>
    <property type="match status" value="1"/>
</dbReference>
<evidence type="ECO:0000313" key="5">
    <source>
        <dbReference type="Proteomes" id="UP001551695"/>
    </source>
</evidence>